<accession>A0A7S4PVY9</accession>
<feature type="region of interest" description="Disordered" evidence="7">
    <location>
        <begin position="1"/>
        <end position="54"/>
    </location>
</feature>
<keyword evidence="4 6" id="KW-0949">S-adenosyl-L-methionine</keyword>
<dbReference type="PANTHER" id="PTHR11006:SF68">
    <property type="entry name" value="PROTEIN ARGININE N-METHYLTRANSFERASE PRMT10"/>
    <property type="match status" value="1"/>
</dbReference>
<dbReference type="GO" id="GO:0032259">
    <property type="term" value="P:methylation"/>
    <property type="evidence" value="ECO:0007669"/>
    <property type="project" value="UniProtKB-KW"/>
</dbReference>
<reference evidence="10" key="1">
    <citation type="submission" date="2021-01" db="EMBL/GenBank/DDBJ databases">
        <authorList>
            <person name="Corre E."/>
            <person name="Pelletier E."/>
            <person name="Niang G."/>
            <person name="Scheremetjew M."/>
            <person name="Finn R."/>
            <person name="Kale V."/>
            <person name="Holt S."/>
            <person name="Cochrane G."/>
            <person name="Meng A."/>
            <person name="Brown T."/>
            <person name="Cohen L."/>
        </authorList>
    </citation>
    <scope>NUCLEOTIDE SEQUENCE</scope>
    <source>
        <strain evidence="10">CCMP3105</strain>
    </source>
</reference>
<dbReference type="InterPro" id="IPR029063">
    <property type="entry name" value="SAM-dependent_MTases_sf"/>
</dbReference>
<proteinExistence type="predicted"/>
<dbReference type="CDD" id="cd02440">
    <property type="entry name" value="AdoMet_MTases"/>
    <property type="match status" value="1"/>
</dbReference>
<dbReference type="EC" id="2.1.1.319" evidence="1"/>
<comment type="catalytic activity">
    <reaction evidence="5">
        <text>L-arginyl-[protein] + S-adenosyl-L-methionine = N(omega)-methyl-L-arginyl-[protein] + S-adenosyl-L-homocysteine + H(+)</text>
        <dbReference type="Rhea" id="RHEA:48100"/>
        <dbReference type="Rhea" id="RHEA-COMP:10532"/>
        <dbReference type="Rhea" id="RHEA-COMP:11990"/>
        <dbReference type="ChEBI" id="CHEBI:15378"/>
        <dbReference type="ChEBI" id="CHEBI:29965"/>
        <dbReference type="ChEBI" id="CHEBI:57856"/>
        <dbReference type="ChEBI" id="CHEBI:59789"/>
        <dbReference type="ChEBI" id="CHEBI:65280"/>
    </reaction>
    <physiologicalReaction direction="left-to-right" evidence="5">
        <dbReference type="Rhea" id="RHEA:48101"/>
    </physiologicalReaction>
</comment>
<evidence type="ECO:0000259" key="9">
    <source>
        <dbReference type="Pfam" id="PF22528"/>
    </source>
</evidence>
<evidence type="ECO:0000256" key="6">
    <source>
        <dbReference type="PROSITE-ProRule" id="PRU01015"/>
    </source>
</evidence>
<feature type="domain" description="Methyltransferase" evidence="8">
    <location>
        <begin position="99"/>
        <end position="195"/>
    </location>
</feature>
<evidence type="ECO:0000313" key="10">
    <source>
        <dbReference type="EMBL" id="CAE4564402.1"/>
    </source>
</evidence>
<dbReference type="InterPro" id="IPR055135">
    <property type="entry name" value="PRMT_dom"/>
</dbReference>
<dbReference type="SUPFAM" id="SSF53335">
    <property type="entry name" value="S-adenosyl-L-methionine-dependent methyltransferases"/>
    <property type="match status" value="1"/>
</dbReference>
<evidence type="ECO:0000256" key="7">
    <source>
        <dbReference type="SAM" id="MobiDB-lite"/>
    </source>
</evidence>
<dbReference type="EMBL" id="HBNR01006102">
    <property type="protein sequence ID" value="CAE4564402.1"/>
    <property type="molecule type" value="Transcribed_RNA"/>
</dbReference>
<dbReference type="Gene3D" id="2.70.160.11">
    <property type="entry name" value="Hnrnp arginine n-methyltransferase1"/>
    <property type="match status" value="1"/>
</dbReference>
<dbReference type="InterPro" id="IPR025799">
    <property type="entry name" value="Arg_MeTrfase"/>
</dbReference>
<dbReference type="Pfam" id="PF13649">
    <property type="entry name" value="Methyltransf_25"/>
    <property type="match status" value="1"/>
</dbReference>
<dbReference type="GO" id="GO:0035242">
    <property type="term" value="F:protein-arginine omega-N asymmetric methyltransferase activity"/>
    <property type="evidence" value="ECO:0007669"/>
    <property type="project" value="UniProtKB-EC"/>
</dbReference>
<evidence type="ECO:0000259" key="8">
    <source>
        <dbReference type="Pfam" id="PF13649"/>
    </source>
</evidence>
<dbReference type="AlphaFoldDB" id="A0A7S4PVY9"/>
<dbReference type="GO" id="GO:0042054">
    <property type="term" value="F:histone methyltransferase activity"/>
    <property type="evidence" value="ECO:0007669"/>
    <property type="project" value="TreeGrafter"/>
</dbReference>
<organism evidence="10">
    <name type="scientific">Alexandrium monilatum</name>
    <dbReference type="NCBI Taxonomy" id="311494"/>
    <lineage>
        <taxon>Eukaryota</taxon>
        <taxon>Sar</taxon>
        <taxon>Alveolata</taxon>
        <taxon>Dinophyceae</taxon>
        <taxon>Gonyaulacales</taxon>
        <taxon>Pyrocystaceae</taxon>
        <taxon>Alexandrium</taxon>
    </lineage>
</organism>
<name>A0A7S4PVY9_9DINO</name>
<dbReference type="InterPro" id="IPR041698">
    <property type="entry name" value="Methyltransf_25"/>
</dbReference>
<evidence type="ECO:0000256" key="4">
    <source>
        <dbReference type="ARBA" id="ARBA00022691"/>
    </source>
</evidence>
<gene>
    <name evidence="10" type="ORF">AMON00008_LOCUS4021</name>
</gene>
<dbReference type="Pfam" id="PF22528">
    <property type="entry name" value="PRMT_C"/>
    <property type="match status" value="1"/>
</dbReference>
<protein>
    <recommendedName>
        <fullName evidence="1">type I protein arginine methyltransferase</fullName>
        <ecNumber evidence="1">2.1.1.319</ecNumber>
    </recommendedName>
</protein>
<evidence type="ECO:0000256" key="3">
    <source>
        <dbReference type="ARBA" id="ARBA00022679"/>
    </source>
</evidence>
<dbReference type="FunFam" id="3.40.50.150:FF:000003">
    <property type="entry name" value="Blast:Protein arginine N-methyltransferase 1"/>
    <property type="match status" value="1"/>
</dbReference>
<feature type="domain" description="Protein arginine N-methyltransferase" evidence="9">
    <location>
        <begin position="232"/>
        <end position="392"/>
    </location>
</feature>
<evidence type="ECO:0000256" key="5">
    <source>
        <dbReference type="ARBA" id="ARBA00049303"/>
    </source>
</evidence>
<keyword evidence="3 6" id="KW-0808">Transferase</keyword>
<dbReference type="GO" id="GO:0005634">
    <property type="term" value="C:nucleus"/>
    <property type="evidence" value="ECO:0007669"/>
    <property type="project" value="TreeGrafter"/>
</dbReference>
<dbReference type="Gene3D" id="3.40.50.150">
    <property type="entry name" value="Vaccinia Virus protein VP39"/>
    <property type="match status" value="1"/>
</dbReference>
<sequence>MVSRGGPEASSPMSEEPRTQPNPEDGQPEAEAADAVMSADPRSGDELDGDPPNETDHANYFCEYAYLYHQMDMLEDSHRTGSYYNAIMWNRSCFEGKVVLDVGAGTCILSIMAARAGASQVFAVEATDMAGRGRRLVESNGLSSTIRVLQGTVESVTLPCKVDVIVSEWMGYFLLRESMLDSVLVARDKFLKPGGAMFPSHCALYLAPTGQVKALREKWQTWEGEKQHWATFNSDMKKWYEADFSCVQQDFMREQRKYYLQTGAFATLTPKHLCGPGRPLLELDLLKTKVGDLVEPSEALTCSMRIARDGPVEGFAGFFDAFFRGSQSNPVDKEVTLTTAPTVGVASHWGQQLFGFYPPLAAKRGDTLECALFVRRQERNHRLLRLETKFTLYGAQSDGQRVAKDEREENYFVD</sequence>
<keyword evidence="2 6" id="KW-0489">Methyltransferase</keyword>
<dbReference type="PROSITE" id="PS51678">
    <property type="entry name" value="SAM_MT_PRMT"/>
    <property type="match status" value="1"/>
</dbReference>
<evidence type="ECO:0000256" key="1">
    <source>
        <dbReference type="ARBA" id="ARBA00011925"/>
    </source>
</evidence>
<dbReference type="PANTHER" id="PTHR11006">
    <property type="entry name" value="PROTEIN ARGININE N-METHYLTRANSFERASE"/>
    <property type="match status" value="1"/>
</dbReference>
<evidence type="ECO:0000256" key="2">
    <source>
        <dbReference type="ARBA" id="ARBA00022603"/>
    </source>
</evidence>